<dbReference type="RefSeq" id="WP_062999308.1">
    <property type="nucleotide sequence ID" value="NZ_BMMH01000006.1"/>
</dbReference>
<dbReference type="SUPFAM" id="SSF48264">
    <property type="entry name" value="Cytochrome P450"/>
    <property type="match status" value="1"/>
</dbReference>
<dbReference type="GO" id="GO:0036199">
    <property type="term" value="F:cholest-4-en-3-one 26-monooxygenase activity"/>
    <property type="evidence" value="ECO:0007669"/>
    <property type="project" value="TreeGrafter"/>
</dbReference>
<dbReference type="PRINTS" id="PR00359">
    <property type="entry name" value="BP450"/>
</dbReference>
<dbReference type="Proteomes" id="UP000638263">
    <property type="component" value="Unassembled WGS sequence"/>
</dbReference>
<dbReference type="InterPro" id="IPR002397">
    <property type="entry name" value="Cyt_P450_B"/>
</dbReference>
<evidence type="ECO:0000256" key="8">
    <source>
        <dbReference type="RuleBase" id="RU000461"/>
    </source>
</evidence>
<dbReference type="GO" id="GO:0020037">
    <property type="term" value="F:heme binding"/>
    <property type="evidence" value="ECO:0007669"/>
    <property type="project" value="InterPro"/>
</dbReference>
<proteinExistence type="inferred from homology"/>
<accession>A0A917VU74</accession>
<protein>
    <submittedName>
        <fullName evidence="9">Cytochrome P450</fullName>
    </submittedName>
</protein>
<evidence type="ECO:0000313" key="9">
    <source>
        <dbReference type="EMBL" id="GGL15002.1"/>
    </source>
</evidence>
<dbReference type="Gene3D" id="1.10.630.10">
    <property type="entry name" value="Cytochrome P450"/>
    <property type="match status" value="1"/>
</dbReference>
<dbReference type="InterPro" id="IPR001128">
    <property type="entry name" value="Cyt_P450"/>
</dbReference>
<comment type="caution">
    <text evidence="9">The sequence shown here is derived from an EMBL/GenBank/DDBJ whole genome shotgun (WGS) entry which is preliminary data.</text>
</comment>
<keyword evidence="7 8" id="KW-0503">Monooxygenase</keyword>
<dbReference type="EMBL" id="BMMH01000006">
    <property type="protein sequence ID" value="GGL15002.1"/>
    <property type="molecule type" value="Genomic_DNA"/>
</dbReference>
<sequence>MSSAVTNGNIEFDPLSEEFFDDPYPVYRELRNQAPVYFNERYGFYALSRYEDVLRAHRDAAALSSAHGVRLWDLLNPEFVNRSSIIGMDEPEHARQRKLVSRVFTPRAVAGLEPMIREIISGELDRLAGRSSFDIVAEFSAPFPIQVISGMLGVPRADREQLRHWFDLVLHREPGEHTPPPAGIAAYASLHEYFHELAQDKRRHPADDMMTRLVEVGIDRDEAEGGATRLTDAEISSFGVLLGGAGSETVTKAIGNGAVLFHRNPGEWQKIIDDPEVIPGAAEEIIRYWAPSQYVGRYTTQETEYAGAVIPAGVPVLLLTGSACRDERVFPEADRFDVTREQPVPLQFGHGIHACLGAALARLETRIAFEEIARRWPHYTVDEAGCQRVTAANVSGYSHVPVVVPS</sequence>
<evidence type="ECO:0000256" key="4">
    <source>
        <dbReference type="ARBA" id="ARBA00022723"/>
    </source>
</evidence>
<comment type="similarity">
    <text evidence="2 8">Belongs to the cytochrome P450 family.</text>
</comment>
<gene>
    <name evidence="9" type="ORF">GCM10011588_31890</name>
</gene>
<dbReference type="PANTHER" id="PTHR46696:SF4">
    <property type="entry name" value="BIOTIN BIOSYNTHESIS CYTOCHROME P450"/>
    <property type="match status" value="1"/>
</dbReference>
<keyword evidence="10" id="KW-1185">Reference proteome</keyword>
<dbReference type="PROSITE" id="PS00086">
    <property type="entry name" value="CYTOCHROME_P450"/>
    <property type="match status" value="1"/>
</dbReference>
<evidence type="ECO:0000256" key="1">
    <source>
        <dbReference type="ARBA" id="ARBA00001971"/>
    </source>
</evidence>
<evidence type="ECO:0000256" key="2">
    <source>
        <dbReference type="ARBA" id="ARBA00010617"/>
    </source>
</evidence>
<evidence type="ECO:0000256" key="5">
    <source>
        <dbReference type="ARBA" id="ARBA00023002"/>
    </source>
</evidence>
<keyword evidence="6 8" id="KW-0408">Iron</keyword>
<dbReference type="GO" id="GO:0008395">
    <property type="term" value="F:steroid hydroxylase activity"/>
    <property type="evidence" value="ECO:0007669"/>
    <property type="project" value="TreeGrafter"/>
</dbReference>
<dbReference type="GO" id="GO:0005506">
    <property type="term" value="F:iron ion binding"/>
    <property type="evidence" value="ECO:0007669"/>
    <property type="project" value="InterPro"/>
</dbReference>
<dbReference type="InterPro" id="IPR017972">
    <property type="entry name" value="Cyt_P450_CS"/>
</dbReference>
<evidence type="ECO:0000256" key="7">
    <source>
        <dbReference type="ARBA" id="ARBA00023033"/>
    </source>
</evidence>
<dbReference type="Pfam" id="PF00067">
    <property type="entry name" value="p450"/>
    <property type="match status" value="1"/>
</dbReference>
<organism evidence="9 10">
    <name type="scientific">Nocardia jinanensis</name>
    <dbReference type="NCBI Taxonomy" id="382504"/>
    <lineage>
        <taxon>Bacteria</taxon>
        <taxon>Bacillati</taxon>
        <taxon>Actinomycetota</taxon>
        <taxon>Actinomycetes</taxon>
        <taxon>Mycobacteriales</taxon>
        <taxon>Nocardiaceae</taxon>
        <taxon>Nocardia</taxon>
    </lineage>
</organism>
<dbReference type="FunFam" id="1.10.630.10:FF:000018">
    <property type="entry name" value="Cytochrome P450 monooxygenase"/>
    <property type="match status" value="1"/>
</dbReference>
<comment type="cofactor">
    <cofactor evidence="1">
        <name>heme</name>
        <dbReference type="ChEBI" id="CHEBI:30413"/>
    </cofactor>
</comment>
<dbReference type="CDD" id="cd11078">
    <property type="entry name" value="CYP130-like"/>
    <property type="match status" value="1"/>
</dbReference>
<dbReference type="GO" id="GO:0006707">
    <property type="term" value="P:cholesterol catabolic process"/>
    <property type="evidence" value="ECO:0007669"/>
    <property type="project" value="TreeGrafter"/>
</dbReference>
<reference evidence="9" key="2">
    <citation type="submission" date="2020-09" db="EMBL/GenBank/DDBJ databases">
        <authorList>
            <person name="Sun Q."/>
            <person name="Zhou Y."/>
        </authorList>
    </citation>
    <scope>NUCLEOTIDE SEQUENCE</scope>
    <source>
        <strain evidence="9">CGMCC 4.3508</strain>
    </source>
</reference>
<keyword evidence="4 8" id="KW-0479">Metal-binding</keyword>
<evidence type="ECO:0000256" key="6">
    <source>
        <dbReference type="ARBA" id="ARBA00023004"/>
    </source>
</evidence>
<dbReference type="AlphaFoldDB" id="A0A917VU74"/>
<evidence type="ECO:0000313" key="10">
    <source>
        <dbReference type="Proteomes" id="UP000638263"/>
    </source>
</evidence>
<keyword evidence="3 8" id="KW-0349">Heme</keyword>
<name>A0A917VU74_9NOCA</name>
<keyword evidence="5 8" id="KW-0560">Oxidoreductase</keyword>
<dbReference type="PANTHER" id="PTHR46696">
    <property type="entry name" value="P450, PUTATIVE (EUROFUNG)-RELATED"/>
    <property type="match status" value="1"/>
</dbReference>
<reference evidence="9" key="1">
    <citation type="journal article" date="2014" name="Int. J. Syst. Evol. Microbiol.">
        <title>Complete genome sequence of Corynebacterium casei LMG S-19264T (=DSM 44701T), isolated from a smear-ripened cheese.</title>
        <authorList>
            <consortium name="US DOE Joint Genome Institute (JGI-PGF)"/>
            <person name="Walter F."/>
            <person name="Albersmeier A."/>
            <person name="Kalinowski J."/>
            <person name="Ruckert C."/>
        </authorList>
    </citation>
    <scope>NUCLEOTIDE SEQUENCE</scope>
    <source>
        <strain evidence="9">CGMCC 4.3508</strain>
    </source>
</reference>
<dbReference type="InterPro" id="IPR036396">
    <property type="entry name" value="Cyt_P450_sf"/>
</dbReference>
<evidence type="ECO:0000256" key="3">
    <source>
        <dbReference type="ARBA" id="ARBA00022617"/>
    </source>
</evidence>